<protein>
    <recommendedName>
        <fullName evidence="1">DUF4219 domain-containing protein</fullName>
    </recommendedName>
</protein>
<dbReference type="EMBL" id="JACXVP010000009">
    <property type="protein sequence ID" value="KAG5586655.1"/>
    <property type="molecule type" value="Genomic_DNA"/>
</dbReference>
<gene>
    <name evidence="2" type="ORF">H5410_047089</name>
</gene>
<proteinExistence type="predicted"/>
<name>A0A9J5XG86_SOLCO</name>
<organism evidence="2 3">
    <name type="scientific">Solanum commersonii</name>
    <name type="common">Commerson's wild potato</name>
    <name type="synonym">Commerson's nightshade</name>
    <dbReference type="NCBI Taxonomy" id="4109"/>
    <lineage>
        <taxon>Eukaryota</taxon>
        <taxon>Viridiplantae</taxon>
        <taxon>Streptophyta</taxon>
        <taxon>Embryophyta</taxon>
        <taxon>Tracheophyta</taxon>
        <taxon>Spermatophyta</taxon>
        <taxon>Magnoliopsida</taxon>
        <taxon>eudicotyledons</taxon>
        <taxon>Gunneridae</taxon>
        <taxon>Pentapetalae</taxon>
        <taxon>asterids</taxon>
        <taxon>lamiids</taxon>
        <taxon>Solanales</taxon>
        <taxon>Solanaceae</taxon>
        <taxon>Solanoideae</taxon>
        <taxon>Solaneae</taxon>
        <taxon>Solanum</taxon>
    </lineage>
</organism>
<sequence length="112" mass="12997">MTNNSLLSFQYPRLTRENYEKWCLRMKAILGSQDTRKKDQQALTLIHLCLDDGMFEKEMDNGKAVEVVEAPEEEEVIPINSTIKIRVTSHSKVMVVDNEKEEDVEPIKVQMK</sequence>
<accession>A0A9J5XG86</accession>
<evidence type="ECO:0000313" key="2">
    <source>
        <dbReference type="EMBL" id="KAG5586655.1"/>
    </source>
</evidence>
<dbReference type="Proteomes" id="UP000824120">
    <property type="component" value="Chromosome 9"/>
</dbReference>
<evidence type="ECO:0000313" key="3">
    <source>
        <dbReference type="Proteomes" id="UP000824120"/>
    </source>
</evidence>
<reference evidence="2 3" key="1">
    <citation type="submission" date="2020-09" db="EMBL/GenBank/DDBJ databases">
        <title>De no assembly of potato wild relative species, Solanum commersonii.</title>
        <authorList>
            <person name="Cho K."/>
        </authorList>
    </citation>
    <scope>NUCLEOTIDE SEQUENCE [LARGE SCALE GENOMIC DNA]</scope>
    <source>
        <strain evidence="2">LZ3.2</strain>
        <tissue evidence="2">Leaf</tissue>
    </source>
</reference>
<keyword evidence="3" id="KW-1185">Reference proteome</keyword>
<dbReference type="Pfam" id="PF13961">
    <property type="entry name" value="DUF4219"/>
    <property type="match status" value="1"/>
</dbReference>
<dbReference type="AlphaFoldDB" id="A0A9J5XG86"/>
<comment type="caution">
    <text evidence="2">The sequence shown here is derived from an EMBL/GenBank/DDBJ whole genome shotgun (WGS) entry which is preliminary data.</text>
</comment>
<evidence type="ECO:0000259" key="1">
    <source>
        <dbReference type="Pfam" id="PF13961"/>
    </source>
</evidence>
<dbReference type="OrthoDB" id="1305361at2759"/>
<dbReference type="InterPro" id="IPR025314">
    <property type="entry name" value="DUF4219"/>
</dbReference>
<feature type="domain" description="DUF4219" evidence="1">
    <location>
        <begin position="14"/>
        <end position="34"/>
    </location>
</feature>